<dbReference type="EMBL" id="CP111012">
    <property type="protein sequence ID" value="WAQ95069.1"/>
    <property type="molecule type" value="Genomic_DNA"/>
</dbReference>
<keyword evidence="2" id="KW-1185">Reference proteome</keyword>
<organism evidence="1 2">
    <name type="scientific">Mya arenaria</name>
    <name type="common">Soft-shell clam</name>
    <dbReference type="NCBI Taxonomy" id="6604"/>
    <lineage>
        <taxon>Eukaryota</taxon>
        <taxon>Metazoa</taxon>
        <taxon>Spiralia</taxon>
        <taxon>Lophotrochozoa</taxon>
        <taxon>Mollusca</taxon>
        <taxon>Bivalvia</taxon>
        <taxon>Autobranchia</taxon>
        <taxon>Heteroconchia</taxon>
        <taxon>Euheterodonta</taxon>
        <taxon>Imparidentia</taxon>
        <taxon>Neoheterodontei</taxon>
        <taxon>Myida</taxon>
        <taxon>Myoidea</taxon>
        <taxon>Myidae</taxon>
        <taxon>Mya</taxon>
    </lineage>
</organism>
<name>A0ABY7DBM8_MYAAR</name>
<gene>
    <name evidence="1" type="ORF">MAR_007540</name>
</gene>
<protein>
    <submittedName>
        <fullName evidence="1">Uncharacterized protein</fullName>
    </submittedName>
</protein>
<accession>A0ABY7DBM8</accession>
<evidence type="ECO:0000313" key="2">
    <source>
        <dbReference type="Proteomes" id="UP001164746"/>
    </source>
</evidence>
<sequence length="472" mass="52902">MSWLVLEKVPGAGVGLPYTGPSCSSSGDDTHPVQTQIGKVIQLYVEFVEVIQLYVEFVEVIQLYVEFVEVIQLYVEFVEVIQLHVEFDEVIQLHVGFVEVIQLHVGFVEVIQLHVEFVEVIQLYVGFVEVIQLHVEFVEVIQLHVGYVEVIQLHVEFVEVIQLHVGFVEVIQLYVRFVEVIQLYVEFVEVIHLYVEYVEVIQLYVEVVEDIRDETSESSTLERSAMGISLDELSPLICAANAVTSGFGSGSTTTAGFSQLVPSGSLSLWLHIPTASCEQISSSVISARMLIPGRVIHSTILSRRMFVPETSGEIIPSVVLSRRKFWPGASGGLIPSRQLSRRIFSVGASGTVIPFDVLLRMSLIRISHRIRITISSGYLVSSGLRSFITRPSGVPILSGKLSYRMSNVSVCGEVASLFFVPQILVHEVEIMKRCMDVQKTDFYLIKHSVRKSQHLSKSIQPGVKYSKETWKC</sequence>
<proteinExistence type="predicted"/>
<dbReference type="Proteomes" id="UP001164746">
    <property type="component" value="Chromosome 1"/>
</dbReference>
<evidence type="ECO:0000313" key="1">
    <source>
        <dbReference type="EMBL" id="WAQ95069.1"/>
    </source>
</evidence>
<reference evidence="1" key="1">
    <citation type="submission" date="2022-11" db="EMBL/GenBank/DDBJ databases">
        <title>Centuries of genome instability and evolution in soft-shell clam transmissible cancer (bioRxiv).</title>
        <authorList>
            <person name="Hart S.F.M."/>
            <person name="Yonemitsu M.A."/>
            <person name="Giersch R.M."/>
            <person name="Beal B.F."/>
            <person name="Arriagada G."/>
            <person name="Davis B.W."/>
            <person name="Ostrander E.A."/>
            <person name="Goff S.P."/>
            <person name="Metzger M.J."/>
        </authorList>
    </citation>
    <scope>NUCLEOTIDE SEQUENCE</scope>
    <source>
        <strain evidence="1">MELC-2E11</strain>
        <tissue evidence="1">Siphon/mantle</tissue>
    </source>
</reference>